<evidence type="ECO:0000256" key="2">
    <source>
        <dbReference type="ARBA" id="ARBA00022737"/>
    </source>
</evidence>
<organism evidence="4 5">
    <name type="scientific">Vanilla planifolia</name>
    <name type="common">Vanilla</name>
    <dbReference type="NCBI Taxonomy" id="51239"/>
    <lineage>
        <taxon>Eukaryota</taxon>
        <taxon>Viridiplantae</taxon>
        <taxon>Streptophyta</taxon>
        <taxon>Embryophyta</taxon>
        <taxon>Tracheophyta</taxon>
        <taxon>Spermatophyta</taxon>
        <taxon>Magnoliopsida</taxon>
        <taxon>Liliopsida</taxon>
        <taxon>Asparagales</taxon>
        <taxon>Orchidaceae</taxon>
        <taxon>Vanilloideae</taxon>
        <taxon>Vanilleae</taxon>
        <taxon>Vanilla</taxon>
    </lineage>
</organism>
<keyword evidence="5" id="KW-1185">Reference proteome</keyword>
<accession>A0A835PVJ8</accession>
<dbReference type="EMBL" id="JADCNL010000012">
    <property type="protein sequence ID" value="KAG0458013.1"/>
    <property type="molecule type" value="Genomic_DNA"/>
</dbReference>
<dbReference type="PANTHER" id="PTHR47447:SF22">
    <property type="entry name" value="TETRATRICOPEPTIDE-LIKE HELICAL DOMAIN SUPERFAMILY"/>
    <property type="match status" value="1"/>
</dbReference>
<evidence type="ECO:0000256" key="3">
    <source>
        <dbReference type="PROSITE-ProRule" id="PRU00708"/>
    </source>
</evidence>
<proteinExistence type="inferred from homology"/>
<evidence type="ECO:0000313" key="4">
    <source>
        <dbReference type="EMBL" id="KAG0458013.1"/>
    </source>
</evidence>
<dbReference type="Pfam" id="PF12854">
    <property type="entry name" value="PPR_1"/>
    <property type="match status" value="1"/>
</dbReference>
<feature type="repeat" description="PPR" evidence="3">
    <location>
        <begin position="72"/>
        <end position="106"/>
    </location>
</feature>
<evidence type="ECO:0000256" key="1">
    <source>
        <dbReference type="ARBA" id="ARBA00007626"/>
    </source>
</evidence>
<comment type="caution">
    <text evidence="4">The sequence shown here is derived from an EMBL/GenBank/DDBJ whole genome shotgun (WGS) entry which is preliminary data.</text>
</comment>
<dbReference type="Gene3D" id="1.25.40.10">
    <property type="entry name" value="Tetratricopeptide repeat domain"/>
    <property type="match status" value="2"/>
</dbReference>
<dbReference type="PROSITE" id="PS51375">
    <property type="entry name" value="PPR"/>
    <property type="match status" value="3"/>
</dbReference>
<dbReference type="InterPro" id="IPR011990">
    <property type="entry name" value="TPR-like_helical_dom_sf"/>
</dbReference>
<feature type="repeat" description="PPR" evidence="3">
    <location>
        <begin position="107"/>
        <end position="141"/>
    </location>
</feature>
<name>A0A835PVJ8_VANPL</name>
<feature type="repeat" description="PPR" evidence="3">
    <location>
        <begin position="9"/>
        <end position="43"/>
    </location>
</feature>
<dbReference type="InterPro" id="IPR002885">
    <property type="entry name" value="PPR_rpt"/>
</dbReference>
<reference evidence="4 5" key="1">
    <citation type="journal article" date="2020" name="Nat. Food">
        <title>A phased Vanilla planifolia genome enables genetic improvement of flavour and production.</title>
        <authorList>
            <person name="Hasing T."/>
            <person name="Tang H."/>
            <person name="Brym M."/>
            <person name="Khazi F."/>
            <person name="Huang T."/>
            <person name="Chambers A.H."/>
        </authorList>
    </citation>
    <scope>NUCLEOTIDE SEQUENCE [LARGE SCALE GENOMIC DNA]</scope>
    <source>
        <tissue evidence="4">Leaf</tissue>
    </source>
</reference>
<dbReference type="Proteomes" id="UP000636800">
    <property type="component" value="Chromosome 12"/>
</dbReference>
<dbReference type="AlphaFoldDB" id="A0A835PVJ8"/>
<evidence type="ECO:0008006" key="6">
    <source>
        <dbReference type="Google" id="ProtNLM"/>
    </source>
</evidence>
<dbReference type="PANTHER" id="PTHR47447">
    <property type="entry name" value="OS03G0856100 PROTEIN"/>
    <property type="match status" value="1"/>
</dbReference>
<dbReference type="Pfam" id="PF13041">
    <property type="entry name" value="PPR_2"/>
    <property type="match status" value="2"/>
</dbReference>
<keyword evidence="2" id="KW-0677">Repeat</keyword>
<dbReference type="OrthoDB" id="564183at2759"/>
<comment type="similarity">
    <text evidence="1">Belongs to the PPR family. P subfamily.</text>
</comment>
<protein>
    <recommendedName>
        <fullName evidence="6">Pentatricopeptide repeat-containing protein</fullName>
    </recommendedName>
</protein>
<sequence length="167" mass="18797">MSEKGIKPVVQTYTILIDGYMKNECFDQAFDLRNKMQEVGIACNEHTYNALISGLCKADLYTEMIASGNRPDVITYTAMTSSLCDKGYLENAHSVLRQMDEAGLCPNVLVYNMLIAGYFREGNFQEGYRLHDEMLDKGLKPDDTTYDILVSLKFGDKPFVKASCMPT</sequence>
<gene>
    <name evidence="4" type="ORF">HPP92_023170</name>
</gene>
<evidence type="ECO:0000313" key="5">
    <source>
        <dbReference type="Proteomes" id="UP000636800"/>
    </source>
</evidence>
<dbReference type="NCBIfam" id="TIGR00756">
    <property type="entry name" value="PPR"/>
    <property type="match status" value="4"/>
</dbReference>